<keyword evidence="3" id="KW-1185">Reference proteome</keyword>
<gene>
    <name evidence="2" type="ORF">PGT21_027517</name>
</gene>
<accession>A0A5B0Q6T9</accession>
<evidence type="ECO:0000256" key="1">
    <source>
        <dbReference type="SAM" id="MobiDB-lite"/>
    </source>
</evidence>
<dbReference type="EMBL" id="VSWC01000028">
    <property type="protein sequence ID" value="KAA1108853.1"/>
    <property type="molecule type" value="Genomic_DNA"/>
</dbReference>
<protein>
    <submittedName>
        <fullName evidence="2">Uncharacterized protein</fullName>
    </submittedName>
</protein>
<dbReference type="Proteomes" id="UP000324748">
    <property type="component" value="Unassembled WGS sequence"/>
</dbReference>
<comment type="caution">
    <text evidence="2">The sequence shown here is derived from an EMBL/GenBank/DDBJ whole genome shotgun (WGS) entry which is preliminary data.</text>
</comment>
<sequence>MAVLTGYQRTVWLAIHCLQITQSMLMNDDFFLTWERPETADTMMKRLHDEVMTSNHLFTSRVPGRWADIMIWKQEPVHDYSSEEDDHSIRGYESPYAYREEEESSESRGEGQNEKEHHKKAGLAESMAPNENEVQNSKEDLEFLRERLVMFIEDTYKLKGNHPEAAQELLEGAEELKMIHTLMLEDIKDLPLSVVQENPLSISGRKMLNLSLEKTELNWSNQDNYHRDRMGKYWVKQLNDILHQVAPFDVEIKIDIENHLNVKSLELQRLVLQTVDYMFQKEWINKENFIEFFKKDDTLEVAAINMIVMFLIKTQWQKRQVAVKSILNSWYSAHAKNMFEELDYPYQRRFSYVCHKLIYLYHYENHVKKVEDYQYKNFEHKLSCLFEVLFKDKIAFNTLEKYFYLPASKEAMEDFHKENPYFIEMKDALLKIQILFMEIQNHEETEEEKEHFIILHQVLELILENYGHINLGNEQPANLFHKKMRLGYFGIDLIEELDHIDHYLFHRFSKSKRQSQEFERIWKLNRLDHKSKVEELWLIENEIKIKFQRYHDFLRFAYNHEPINEFCFPQQVQHKIKHLRTKIKFFQELYGYFYV</sequence>
<name>A0A5B0Q6T9_PUCGR</name>
<dbReference type="OrthoDB" id="10428892at2759"/>
<evidence type="ECO:0000313" key="3">
    <source>
        <dbReference type="Proteomes" id="UP000324748"/>
    </source>
</evidence>
<feature type="region of interest" description="Disordered" evidence="1">
    <location>
        <begin position="97"/>
        <end position="137"/>
    </location>
</feature>
<dbReference type="AlphaFoldDB" id="A0A5B0Q6T9"/>
<organism evidence="2 3">
    <name type="scientific">Puccinia graminis f. sp. tritici</name>
    <dbReference type="NCBI Taxonomy" id="56615"/>
    <lineage>
        <taxon>Eukaryota</taxon>
        <taxon>Fungi</taxon>
        <taxon>Dikarya</taxon>
        <taxon>Basidiomycota</taxon>
        <taxon>Pucciniomycotina</taxon>
        <taxon>Pucciniomycetes</taxon>
        <taxon>Pucciniales</taxon>
        <taxon>Pucciniaceae</taxon>
        <taxon>Puccinia</taxon>
    </lineage>
</organism>
<reference evidence="2 3" key="1">
    <citation type="submission" date="2019-05" db="EMBL/GenBank/DDBJ databases">
        <title>Emergence of the Ug99 lineage of the wheat stem rust pathogen through somatic hybridization.</title>
        <authorList>
            <person name="Li F."/>
            <person name="Upadhyaya N.M."/>
            <person name="Sperschneider J."/>
            <person name="Matny O."/>
            <person name="Nguyen-Phuc H."/>
            <person name="Mago R."/>
            <person name="Raley C."/>
            <person name="Miller M.E."/>
            <person name="Silverstein K.A.T."/>
            <person name="Henningsen E."/>
            <person name="Hirsch C.D."/>
            <person name="Visser B."/>
            <person name="Pretorius Z.A."/>
            <person name="Steffenson B.J."/>
            <person name="Schwessinger B."/>
            <person name="Dodds P.N."/>
            <person name="Figueroa M."/>
        </authorList>
    </citation>
    <scope>NUCLEOTIDE SEQUENCE [LARGE SCALE GENOMIC DNA]</scope>
    <source>
        <strain evidence="2">21-0</strain>
    </source>
</reference>
<feature type="compositionally biased region" description="Basic and acidic residues" evidence="1">
    <location>
        <begin position="105"/>
        <end position="116"/>
    </location>
</feature>
<evidence type="ECO:0000313" key="2">
    <source>
        <dbReference type="EMBL" id="KAA1108853.1"/>
    </source>
</evidence>
<proteinExistence type="predicted"/>